<evidence type="ECO:0000313" key="1">
    <source>
        <dbReference type="EMBL" id="RCW43540.1"/>
    </source>
</evidence>
<dbReference type="EMBL" id="QPJC01000006">
    <property type="protein sequence ID" value="RCW43540.1"/>
    <property type="molecule type" value="Genomic_DNA"/>
</dbReference>
<dbReference type="Proteomes" id="UP000253495">
    <property type="component" value="Unassembled WGS sequence"/>
</dbReference>
<accession>A0A368VPT0</accession>
<proteinExistence type="predicted"/>
<dbReference type="RefSeq" id="WP_114453140.1">
    <property type="nucleotide sequence ID" value="NZ_QPJC01000006.1"/>
</dbReference>
<comment type="caution">
    <text evidence="1">The sequence shown here is derived from an EMBL/GenBank/DDBJ whole genome shotgun (WGS) entry which is preliminary data.</text>
</comment>
<gene>
    <name evidence="1" type="ORF">DFQ14_10615</name>
</gene>
<reference evidence="1 2" key="1">
    <citation type="submission" date="2018-07" db="EMBL/GenBank/DDBJ databases">
        <title>Genomic Encyclopedia of Type Strains, Phase III (KMG-III): the genomes of soil and plant-associated and newly described type strains.</title>
        <authorList>
            <person name="Whitman W."/>
        </authorList>
    </citation>
    <scope>NUCLEOTIDE SEQUENCE [LARGE SCALE GENOMIC DNA]</scope>
    <source>
        <strain evidence="1 2">CECT 8575</strain>
    </source>
</reference>
<evidence type="ECO:0000313" key="2">
    <source>
        <dbReference type="Proteomes" id="UP000253495"/>
    </source>
</evidence>
<organism evidence="1 2">
    <name type="scientific">Halopolyspora algeriensis</name>
    <dbReference type="NCBI Taxonomy" id="1500506"/>
    <lineage>
        <taxon>Bacteria</taxon>
        <taxon>Bacillati</taxon>
        <taxon>Actinomycetota</taxon>
        <taxon>Actinomycetes</taxon>
        <taxon>Actinomycetes incertae sedis</taxon>
        <taxon>Halopolyspora</taxon>
    </lineage>
</organism>
<sequence length="66" mass="7258">MRTTIRVDDDLLRQAADELGTDSSAETVRAALEQVVTTRRRRDAMAGLDLISDSLAEPDALDGAWR</sequence>
<keyword evidence="2" id="KW-1185">Reference proteome</keyword>
<dbReference type="InterPro" id="IPR019239">
    <property type="entry name" value="VapB_antitoxin"/>
</dbReference>
<name>A0A368VPT0_9ACTN</name>
<dbReference type="Pfam" id="PF09957">
    <property type="entry name" value="VapB_antitoxin"/>
    <property type="match status" value="1"/>
</dbReference>
<dbReference type="OrthoDB" id="4563074at2"/>
<protein>
    <submittedName>
        <fullName evidence="1">VapB protein of antitoxin of type II toxin-antitoxin system</fullName>
    </submittedName>
</protein>
<dbReference type="AlphaFoldDB" id="A0A368VPT0"/>